<dbReference type="EC" id="2.7.1.49" evidence="2"/>
<dbReference type="FunFam" id="3.40.1190.20:FF:000003">
    <property type="entry name" value="Phosphomethylpyrimidine kinase ThiD"/>
    <property type="match status" value="1"/>
</dbReference>
<dbReference type="GO" id="GO:0009229">
    <property type="term" value="P:thiamine diphosphate biosynthetic process"/>
    <property type="evidence" value="ECO:0007669"/>
    <property type="project" value="UniProtKB-UniPathway"/>
</dbReference>
<evidence type="ECO:0000256" key="4">
    <source>
        <dbReference type="ARBA" id="ARBA00022741"/>
    </source>
</evidence>
<proteinExistence type="predicted"/>
<dbReference type="PANTHER" id="PTHR20858:SF17">
    <property type="entry name" value="HYDROXYMETHYLPYRIMIDINE_PHOSPHOMETHYLPYRIMIDINE KINASE THI20-RELATED"/>
    <property type="match status" value="1"/>
</dbReference>
<dbReference type="PANTHER" id="PTHR20858">
    <property type="entry name" value="PHOSPHOMETHYLPYRIMIDINE KINASE"/>
    <property type="match status" value="1"/>
</dbReference>
<dbReference type="InterPro" id="IPR013749">
    <property type="entry name" value="PM/HMP-P_kinase-1"/>
</dbReference>
<dbReference type="InterPro" id="IPR004399">
    <property type="entry name" value="HMP/HMP-P_kinase_dom"/>
</dbReference>
<dbReference type="Proteomes" id="UP000542776">
    <property type="component" value="Unassembled WGS sequence"/>
</dbReference>
<keyword evidence="3 8" id="KW-0808">Transferase</keyword>
<dbReference type="GO" id="GO:0005524">
    <property type="term" value="F:ATP binding"/>
    <property type="evidence" value="ECO:0007669"/>
    <property type="project" value="UniProtKB-KW"/>
</dbReference>
<evidence type="ECO:0000256" key="5">
    <source>
        <dbReference type="ARBA" id="ARBA00022777"/>
    </source>
</evidence>
<organism evidence="8 9">
    <name type="scientific">Aureimonas pseudogalii</name>
    <dbReference type="NCBI Taxonomy" id="1744844"/>
    <lineage>
        <taxon>Bacteria</taxon>
        <taxon>Pseudomonadati</taxon>
        <taxon>Pseudomonadota</taxon>
        <taxon>Alphaproteobacteria</taxon>
        <taxon>Hyphomicrobiales</taxon>
        <taxon>Aurantimonadaceae</taxon>
        <taxon>Aureimonas</taxon>
    </lineage>
</organism>
<comment type="caution">
    <text evidence="8">The sequence shown here is derived from an EMBL/GenBank/DDBJ whole genome shotgun (WGS) entry which is preliminary data.</text>
</comment>
<dbReference type="GO" id="GO:0009228">
    <property type="term" value="P:thiamine biosynthetic process"/>
    <property type="evidence" value="ECO:0007669"/>
    <property type="project" value="InterPro"/>
</dbReference>
<dbReference type="GO" id="GO:0005829">
    <property type="term" value="C:cytosol"/>
    <property type="evidence" value="ECO:0007669"/>
    <property type="project" value="TreeGrafter"/>
</dbReference>
<name>A0A7W6EAE6_9HYPH</name>
<keyword evidence="4" id="KW-0547">Nucleotide-binding</keyword>
<dbReference type="AlphaFoldDB" id="A0A7W6EAE6"/>
<evidence type="ECO:0000256" key="6">
    <source>
        <dbReference type="ARBA" id="ARBA00022840"/>
    </source>
</evidence>
<dbReference type="CDD" id="cd01169">
    <property type="entry name" value="HMPP_kinase"/>
    <property type="match status" value="1"/>
</dbReference>
<evidence type="ECO:0000313" key="9">
    <source>
        <dbReference type="Proteomes" id="UP000542776"/>
    </source>
</evidence>
<evidence type="ECO:0000256" key="1">
    <source>
        <dbReference type="ARBA" id="ARBA00004948"/>
    </source>
</evidence>
<dbReference type="EMBL" id="JACIEK010000002">
    <property type="protein sequence ID" value="MBB3997673.1"/>
    <property type="molecule type" value="Genomic_DNA"/>
</dbReference>
<evidence type="ECO:0000259" key="7">
    <source>
        <dbReference type="Pfam" id="PF08543"/>
    </source>
</evidence>
<gene>
    <name evidence="8" type="ORF">GGR04_001509</name>
</gene>
<evidence type="ECO:0000256" key="3">
    <source>
        <dbReference type="ARBA" id="ARBA00022679"/>
    </source>
</evidence>
<keyword evidence="9" id="KW-1185">Reference proteome</keyword>
<feature type="domain" description="Pyridoxamine kinase/Phosphomethylpyrimidine kinase" evidence="7">
    <location>
        <begin position="12"/>
        <end position="258"/>
    </location>
</feature>
<reference evidence="8 9" key="1">
    <citation type="submission" date="2020-08" db="EMBL/GenBank/DDBJ databases">
        <title>Genomic Encyclopedia of Type Strains, Phase IV (KMG-IV): sequencing the most valuable type-strain genomes for metagenomic binning, comparative biology and taxonomic classification.</title>
        <authorList>
            <person name="Goeker M."/>
        </authorList>
    </citation>
    <scope>NUCLEOTIDE SEQUENCE [LARGE SCALE GENOMIC DNA]</scope>
    <source>
        <strain evidence="8 9">DSM 102238</strain>
    </source>
</reference>
<keyword evidence="6" id="KW-0067">ATP-binding</keyword>
<evidence type="ECO:0000256" key="2">
    <source>
        <dbReference type="ARBA" id="ARBA00012135"/>
    </source>
</evidence>
<dbReference type="Pfam" id="PF08543">
    <property type="entry name" value="Phos_pyr_kin"/>
    <property type="match status" value="1"/>
</dbReference>
<accession>A0A7W6EAE6</accession>
<dbReference type="GO" id="GO:0008972">
    <property type="term" value="F:phosphomethylpyrimidine kinase activity"/>
    <property type="evidence" value="ECO:0007669"/>
    <property type="project" value="InterPro"/>
</dbReference>
<dbReference type="UniPathway" id="UPA00060">
    <property type="reaction ID" value="UER00138"/>
</dbReference>
<keyword evidence="5 8" id="KW-0418">Kinase</keyword>
<evidence type="ECO:0000313" key="8">
    <source>
        <dbReference type="EMBL" id="MBB3997673.1"/>
    </source>
</evidence>
<dbReference type="Gene3D" id="3.40.1190.20">
    <property type="match status" value="1"/>
</dbReference>
<dbReference type="GO" id="GO:0008902">
    <property type="term" value="F:hydroxymethylpyrimidine kinase activity"/>
    <property type="evidence" value="ECO:0007669"/>
    <property type="project" value="UniProtKB-EC"/>
</dbReference>
<dbReference type="RefSeq" id="WP_183199218.1">
    <property type="nucleotide sequence ID" value="NZ_JACIEK010000002.1"/>
</dbReference>
<sequence length="278" mass="28175">MSAIALTIAGSDSGGGAGIQADLKTFSALGVYGASVITAVTAQNTHGVAAVEDLSPAIVAAQIDAVLSDLTVGAIKIGMVSRTKTIRAIARRLRAHGRRAVLDPVMVATAGDRLLAEDALAALREELMPLADLATPNLTEAAILADAPPAADEAAMITQAQAIRRFGARAVLVKGGHGQGPMSVDILVGDAPPRRFAAPRLDVTNDHGTGCTLAAAITAEIAKGAALEDAVASAKRYLHAALAAGADLGVGSGRGPVHHFHAWWPAADPAAQPDRRPA</sequence>
<protein>
    <recommendedName>
        <fullName evidence="2">hydroxymethylpyrimidine kinase</fullName>
        <ecNumber evidence="2">2.7.1.49</ecNumber>
    </recommendedName>
</protein>
<dbReference type="NCBIfam" id="TIGR00097">
    <property type="entry name" value="HMP-P_kinase"/>
    <property type="match status" value="1"/>
</dbReference>
<comment type="pathway">
    <text evidence="1">Cofactor biosynthesis; thiamine diphosphate biosynthesis.</text>
</comment>
<dbReference type="SUPFAM" id="SSF53613">
    <property type="entry name" value="Ribokinase-like"/>
    <property type="match status" value="1"/>
</dbReference>
<dbReference type="InterPro" id="IPR029056">
    <property type="entry name" value="Ribokinase-like"/>
</dbReference>